<feature type="domain" description="Ice-binding protein C-terminal" evidence="2">
    <location>
        <begin position="217"/>
        <end position="241"/>
    </location>
</feature>
<sequence length="243" mass="25765">MMTTNKLTKILSGVAVLGAATATVVGITASPSHAAVKLADLLVPGASFTVDDKLFTDFFFQPTEPAGGCLIILCGPVDAAAIMVGPATTAHGPGLKFTGLFFAEGGVMYDIALGYTVEVLDPHKWIRDIHMTVDGTMVGEGDLEIIETVRKPDDTVVGQCKVDNHTYAGLSCGMDLIGLHKKLKVRKDIELMGFDHVNMTIPEHVSFSILDQEFSQTTPEPGTILGLLAVGGLGLVSRLKKQK</sequence>
<comment type="caution">
    <text evidence="3">The sequence shown here is derived from an EMBL/GenBank/DDBJ whole genome shotgun (WGS) entry which is preliminary data.</text>
</comment>
<feature type="chain" id="PRO_5022243898" description="Ice-binding protein C-terminal domain-containing protein" evidence="1">
    <location>
        <begin position="35"/>
        <end position="243"/>
    </location>
</feature>
<organism evidence="3 4">
    <name type="scientific">Microcystis aeruginosa 11-30S32</name>
    <dbReference type="NCBI Taxonomy" id="2358142"/>
    <lineage>
        <taxon>Bacteria</taxon>
        <taxon>Bacillati</taxon>
        <taxon>Cyanobacteriota</taxon>
        <taxon>Cyanophyceae</taxon>
        <taxon>Oscillatoriophycideae</taxon>
        <taxon>Chroococcales</taxon>
        <taxon>Microcystaceae</taxon>
        <taxon>Microcystis</taxon>
    </lineage>
</organism>
<gene>
    <name evidence="3" type="ORF">MAE30S32_38780</name>
</gene>
<name>A0A510PN12_MICAE</name>
<dbReference type="NCBIfam" id="TIGR02595">
    <property type="entry name" value="PEP_CTERM"/>
    <property type="match status" value="1"/>
</dbReference>
<proteinExistence type="predicted"/>
<evidence type="ECO:0000259" key="2">
    <source>
        <dbReference type="Pfam" id="PF07589"/>
    </source>
</evidence>
<dbReference type="Proteomes" id="UP000321223">
    <property type="component" value="Unassembled WGS sequence"/>
</dbReference>
<reference evidence="3 4" key="1">
    <citation type="journal article" date="2019" name="Appl. Environ. Microbiol.">
        <title>Co-occurrence of broad and narrow host-range viruses infecting the toxic bloom-forming cyanobacterium Microcystis aeruginosa.</title>
        <authorList>
            <person name="Morimoto D."/>
            <person name="Tominaga K."/>
            <person name="Nishimura Y."/>
            <person name="Yoshida N."/>
            <person name="Kimura S."/>
            <person name="Sako Y."/>
            <person name="Yoshida T."/>
        </authorList>
    </citation>
    <scope>NUCLEOTIDE SEQUENCE [LARGE SCALE GENOMIC DNA]</scope>
    <source>
        <strain evidence="3 4">11-30S32</strain>
    </source>
</reference>
<feature type="signal peptide" evidence="1">
    <location>
        <begin position="1"/>
        <end position="34"/>
    </location>
</feature>
<keyword evidence="1" id="KW-0732">Signal</keyword>
<evidence type="ECO:0000256" key="1">
    <source>
        <dbReference type="SAM" id="SignalP"/>
    </source>
</evidence>
<dbReference type="RefSeq" id="WP_261779646.1">
    <property type="nucleotide sequence ID" value="NZ_BHVU01000325.1"/>
</dbReference>
<dbReference type="AlphaFoldDB" id="A0A510PN12"/>
<protein>
    <recommendedName>
        <fullName evidence="2">Ice-binding protein C-terminal domain-containing protein</fullName>
    </recommendedName>
</protein>
<dbReference type="EMBL" id="BHVU01000325">
    <property type="protein sequence ID" value="GCA95226.1"/>
    <property type="molecule type" value="Genomic_DNA"/>
</dbReference>
<evidence type="ECO:0000313" key="4">
    <source>
        <dbReference type="Proteomes" id="UP000321223"/>
    </source>
</evidence>
<dbReference type="InterPro" id="IPR013424">
    <property type="entry name" value="Ice-binding_C"/>
</dbReference>
<evidence type="ECO:0000313" key="3">
    <source>
        <dbReference type="EMBL" id="GCA95226.1"/>
    </source>
</evidence>
<accession>A0A510PN12</accession>
<dbReference type="Pfam" id="PF07589">
    <property type="entry name" value="PEP-CTERM"/>
    <property type="match status" value="1"/>
</dbReference>